<dbReference type="PANTHER" id="PTHR24056">
    <property type="entry name" value="CELL DIVISION PROTEIN KINASE"/>
    <property type="match status" value="1"/>
</dbReference>
<evidence type="ECO:0000256" key="1">
    <source>
        <dbReference type="ARBA" id="ARBA00006485"/>
    </source>
</evidence>
<keyword evidence="7 9" id="KW-0067">ATP-binding</keyword>
<evidence type="ECO:0000256" key="8">
    <source>
        <dbReference type="ARBA" id="ARBA00023306"/>
    </source>
</evidence>
<feature type="domain" description="Protein kinase" evidence="11">
    <location>
        <begin position="7"/>
        <end position="321"/>
    </location>
</feature>
<dbReference type="PROSITE" id="PS50011">
    <property type="entry name" value="PROTEIN_KINASE_DOM"/>
    <property type="match status" value="1"/>
</dbReference>
<keyword evidence="13" id="KW-1185">Reference proteome</keyword>
<gene>
    <name evidence="12" type="ORF">AKO1_004077</name>
</gene>
<dbReference type="FunFam" id="3.30.200.20:FF:000144">
    <property type="entry name" value="Cyclin-dependent kinase 5"/>
    <property type="match status" value="1"/>
</dbReference>
<dbReference type="GO" id="GO:0005634">
    <property type="term" value="C:nucleus"/>
    <property type="evidence" value="ECO:0007669"/>
    <property type="project" value="TreeGrafter"/>
</dbReference>
<feature type="binding site" evidence="9">
    <location>
        <position position="45"/>
    </location>
    <ligand>
        <name>ATP</name>
        <dbReference type="ChEBI" id="CHEBI:30616"/>
    </ligand>
</feature>
<evidence type="ECO:0000256" key="7">
    <source>
        <dbReference type="ARBA" id="ARBA00022840"/>
    </source>
</evidence>
<dbReference type="InterPro" id="IPR017441">
    <property type="entry name" value="Protein_kinase_ATP_BS"/>
</dbReference>
<keyword evidence="3" id="KW-0132">Cell division</keyword>
<dbReference type="PROSITE" id="PS00108">
    <property type="entry name" value="PROTEIN_KINASE_ST"/>
    <property type="match status" value="1"/>
</dbReference>
<dbReference type="Gene3D" id="1.10.510.10">
    <property type="entry name" value="Transferase(Phosphotransferase) domain 1"/>
    <property type="match status" value="1"/>
</dbReference>
<evidence type="ECO:0000313" key="13">
    <source>
        <dbReference type="Proteomes" id="UP001431209"/>
    </source>
</evidence>
<dbReference type="InterPro" id="IPR050108">
    <property type="entry name" value="CDK"/>
</dbReference>
<protein>
    <submittedName>
        <fullName evidence="12">Cyclin-dependent kinase</fullName>
    </submittedName>
</protein>
<dbReference type="CDD" id="cd07829">
    <property type="entry name" value="STKc_CDK_like"/>
    <property type="match status" value="1"/>
</dbReference>
<evidence type="ECO:0000256" key="4">
    <source>
        <dbReference type="ARBA" id="ARBA00022679"/>
    </source>
</evidence>
<evidence type="ECO:0000256" key="2">
    <source>
        <dbReference type="ARBA" id="ARBA00022527"/>
    </source>
</evidence>
<dbReference type="InterPro" id="IPR011009">
    <property type="entry name" value="Kinase-like_dom_sf"/>
</dbReference>
<dbReference type="PANTHER" id="PTHR24056:SF46">
    <property type="entry name" value="CYCLIN-DEPENDENT KINASE 5"/>
    <property type="match status" value="1"/>
</dbReference>
<dbReference type="FunFam" id="1.10.510.10:FF:000611">
    <property type="entry name" value="CMGC family protein kinase"/>
    <property type="match status" value="1"/>
</dbReference>
<dbReference type="GO" id="GO:0005524">
    <property type="term" value="F:ATP binding"/>
    <property type="evidence" value="ECO:0007669"/>
    <property type="project" value="UniProtKB-UniRule"/>
</dbReference>
<evidence type="ECO:0000313" key="12">
    <source>
        <dbReference type="EMBL" id="KAL0480875.1"/>
    </source>
</evidence>
<dbReference type="InterPro" id="IPR008271">
    <property type="entry name" value="Ser/Thr_kinase_AS"/>
</dbReference>
<evidence type="ECO:0000256" key="9">
    <source>
        <dbReference type="PROSITE-ProRule" id="PRU10141"/>
    </source>
</evidence>
<keyword evidence="4" id="KW-0808">Transferase</keyword>
<sequence>MSTTSKYKKLEKIGEGSYGVVFKAKRTASSSHPNGTARGDMVALKRITLENENEGVPVTALREIALLKELKHPNIVRLHDVIHTPKKLTLVFELLDQGDLKTYIDVHGQPQLSTATVKSFMYQLLRGISYCHSHSILHRDLKPQNLLISKEGELKLADFGLARAFGIPVKKLTHEVVTLWYRSPDVLLGSEHYDTAVDVWSVGCIFAEMLSGQPPFMGKGEPQQLLKIFSLLGTPCMTAVSSPPDPSCDAQQYWGGYTSLQNWDKFVRECPELVTTVFPPQNLAKEYPNVEPAGIDLLERMLRYDPSYRITAADALNHPYFSSLQSQLRNDNV</sequence>
<keyword evidence="5 9" id="KW-0547">Nucleotide-binding</keyword>
<dbReference type="Pfam" id="PF00069">
    <property type="entry name" value="Pkinase"/>
    <property type="match status" value="1"/>
</dbReference>
<dbReference type="GO" id="GO:0005737">
    <property type="term" value="C:cytoplasm"/>
    <property type="evidence" value="ECO:0007669"/>
    <property type="project" value="TreeGrafter"/>
</dbReference>
<name>A0AAW2YUR4_9EUKA</name>
<reference evidence="12 13" key="1">
    <citation type="submission" date="2024-03" db="EMBL/GenBank/DDBJ databases">
        <title>The Acrasis kona genome and developmental transcriptomes reveal deep origins of eukaryotic multicellular pathways.</title>
        <authorList>
            <person name="Sheikh S."/>
            <person name="Fu C.-J."/>
            <person name="Brown M.W."/>
            <person name="Baldauf S.L."/>
        </authorList>
    </citation>
    <scope>NUCLEOTIDE SEQUENCE [LARGE SCALE GENOMIC DNA]</scope>
    <source>
        <strain evidence="12 13">ATCC MYA-3509</strain>
    </source>
</reference>
<evidence type="ECO:0000259" key="11">
    <source>
        <dbReference type="PROSITE" id="PS50011"/>
    </source>
</evidence>
<keyword evidence="8" id="KW-0131">Cell cycle</keyword>
<keyword evidence="6 12" id="KW-0418">Kinase</keyword>
<comment type="caution">
    <text evidence="12">The sequence shown here is derived from an EMBL/GenBank/DDBJ whole genome shotgun (WGS) entry which is preliminary data.</text>
</comment>
<dbReference type="PROSITE" id="PS00107">
    <property type="entry name" value="PROTEIN_KINASE_ATP"/>
    <property type="match status" value="1"/>
</dbReference>
<evidence type="ECO:0000256" key="10">
    <source>
        <dbReference type="RuleBase" id="RU000304"/>
    </source>
</evidence>
<dbReference type="Gene3D" id="3.30.200.20">
    <property type="entry name" value="Phosphorylase Kinase, domain 1"/>
    <property type="match status" value="1"/>
</dbReference>
<dbReference type="SUPFAM" id="SSF56112">
    <property type="entry name" value="Protein kinase-like (PK-like)"/>
    <property type="match status" value="1"/>
</dbReference>
<dbReference type="SMART" id="SM00220">
    <property type="entry name" value="S_TKc"/>
    <property type="match status" value="1"/>
</dbReference>
<comment type="similarity">
    <text evidence="1">Belongs to the protein kinase superfamily. CMGC Ser/Thr protein kinase family. CDC2/CDKX subfamily.</text>
</comment>
<dbReference type="AlphaFoldDB" id="A0AAW2YUR4"/>
<dbReference type="GO" id="GO:0004693">
    <property type="term" value="F:cyclin-dependent protein serine/threonine kinase activity"/>
    <property type="evidence" value="ECO:0007669"/>
    <property type="project" value="TreeGrafter"/>
</dbReference>
<organism evidence="12 13">
    <name type="scientific">Acrasis kona</name>
    <dbReference type="NCBI Taxonomy" id="1008807"/>
    <lineage>
        <taxon>Eukaryota</taxon>
        <taxon>Discoba</taxon>
        <taxon>Heterolobosea</taxon>
        <taxon>Tetramitia</taxon>
        <taxon>Eutetramitia</taxon>
        <taxon>Acrasidae</taxon>
        <taxon>Acrasis</taxon>
    </lineage>
</organism>
<dbReference type="Proteomes" id="UP001431209">
    <property type="component" value="Unassembled WGS sequence"/>
</dbReference>
<dbReference type="EMBL" id="JAOPGA020000701">
    <property type="protein sequence ID" value="KAL0480875.1"/>
    <property type="molecule type" value="Genomic_DNA"/>
</dbReference>
<evidence type="ECO:0000256" key="3">
    <source>
        <dbReference type="ARBA" id="ARBA00022618"/>
    </source>
</evidence>
<proteinExistence type="inferred from homology"/>
<accession>A0AAW2YUR4</accession>
<evidence type="ECO:0000256" key="6">
    <source>
        <dbReference type="ARBA" id="ARBA00022777"/>
    </source>
</evidence>
<dbReference type="InterPro" id="IPR000719">
    <property type="entry name" value="Prot_kinase_dom"/>
</dbReference>
<evidence type="ECO:0000256" key="5">
    <source>
        <dbReference type="ARBA" id="ARBA00022741"/>
    </source>
</evidence>
<keyword evidence="2 10" id="KW-0723">Serine/threonine-protein kinase</keyword>
<dbReference type="GO" id="GO:0051301">
    <property type="term" value="P:cell division"/>
    <property type="evidence" value="ECO:0007669"/>
    <property type="project" value="UniProtKB-KW"/>
</dbReference>